<gene>
    <name evidence="2" type="ORF">A2159_03365</name>
</gene>
<dbReference type="EMBL" id="MGFP01000040">
    <property type="protein sequence ID" value="OGM08759.1"/>
    <property type="molecule type" value="Genomic_DNA"/>
</dbReference>
<name>A0A1F7X211_9BACT</name>
<dbReference type="CDD" id="cd02440">
    <property type="entry name" value="AdoMet_MTases"/>
    <property type="match status" value="1"/>
</dbReference>
<reference evidence="2 3" key="1">
    <citation type="journal article" date="2016" name="Nat. Commun.">
        <title>Thousands of microbial genomes shed light on interconnected biogeochemical processes in an aquifer system.</title>
        <authorList>
            <person name="Anantharaman K."/>
            <person name="Brown C.T."/>
            <person name="Hug L.A."/>
            <person name="Sharon I."/>
            <person name="Castelle C.J."/>
            <person name="Probst A.J."/>
            <person name="Thomas B.C."/>
            <person name="Singh A."/>
            <person name="Wilkins M.J."/>
            <person name="Karaoz U."/>
            <person name="Brodie E.L."/>
            <person name="Williams K.H."/>
            <person name="Hubbard S.S."/>
            <person name="Banfield J.F."/>
        </authorList>
    </citation>
    <scope>NUCLEOTIDE SEQUENCE [LARGE SCALE GENOMIC DNA]</scope>
</reference>
<dbReference type="Pfam" id="PF13649">
    <property type="entry name" value="Methyltransf_25"/>
    <property type="match status" value="1"/>
</dbReference>
<accession>A0A1F7X211</accession>
<dbReference type="SUPFAM" id="SSF53335">
    <property type="entry name" value="S-adenosyl-L-methionine-dependent methyltransferases"/>
    <property type="match status" value="1"/>
</dbReference>
<dbReference type="Proteomes" id="UP000179219">
    <property type="component" value="Unassembled WGS sequence"/>
</dbReference>
<comment type="caution">
    <text evidence="2">The sequence shown here is derived from an EMBL/GenBank/DDBJ whole genome shotgun (WGS) entry which is preliminary data.</text>
</comment>
<organism evidence="2 3">
    <name type="scientific">Candidatus Woesebacteria bacterium RBG_13_34_9</name>
    <dbReference type="NCBI Taxonomy" id="1802477"/>
    <lineage>
        <taxon>Bacteria</taxon>
        <taxon>Candidatus Woeseibacteriota</taxon>
    </lineage>
</organism>
<dbReference type="Gene3D" id="3.40.50.150">
    <property type="entry name" value="Vaccinia Virus protein VP39"/>
    <property type="match status" value="1"/>
</dbReference>
<protein>
    <recommendedName>
        <fullName evidence="1">Methyltransferase domain-containing protein</fullName>
    </recommendedName>
</protein>
<evidence type="ECO:0000313" key="2">
    <source>
        <dbReference type="EMBL" id="OGM08759.1"/>
    </source>
</evidence>
<feature type="domain" description="Methyltransferase" evidence="1">
    <location>
        <begin position="101"/>
        <end position="190"/>
    </location>
</feature>
<dbReference type="InterPro" id="IPR041698">
    <property type="entry name" value="Methyltransf_25"/>
</dbReference>
<dbReference type="InterPro" id="IPR029063">
    <property type="entry name" value="SAM-dependent_MTases_sf"/>
</dbReference>
<evidence type="ECO:0000313" key="3">
    <source>
        <dbReference type="Proteomes" id="UP000179219"/>
    </source>
</evidence>
<proteinExistence type="predicted"/>
<sequence>MFLVVIEVKNIKKLESSRFVNFHLNKCYPLKNILDCLLSRNDIVVKRNTSKLIILLIDRLSSLILDNPFMFNNVRYLLAGKQNLMKSFIKKYLKKYQCESIADICSGTGDFAEVIPKGAQYTGWDKNEDFIVFARRRYEKDKNKSFIKLDVLKAQGKINNNYDAVMLISTLHHFSDKELEKLLKFTKNITKKIVIIADIIPNPPHLLQRFFVKIDRGKFIRPADEKVRILKKYFKIIHTQEIPTRSAIQLGIICKK</sequence>
<evidence type="ECO:0000259" key="1">
    <source>
        <dbReference type="Pfam" id="PF13649"/>
    </source>
</evidence>
<dbReference type="AlphaFoldDB" id="A0A1F7X211"/>